<feature type="chain" id="PRO_5038056646" description="DUF4382 domain-containing protein" evidence="1">
    <location>
        <begin position="21"/>
        <end position="245"/>
    </location>
</feature>
<organism evidence="2 3">
    <name type="scientific">Mucilaginibacter glaciei</name>
    <dbReference type="NCBI Taxonomy" id="2772109"/>
    <lineage>
        <taxon>Bacteria</taxon>
        <taxon>Pseudomonadati</taxon>
        <taxon>Bacteroidota</taxon>
        <taxon>Sphingobacteriia</taxon>
        <taxon>Sphingobacteriales</taxon>
        <taxon>Sphingobacteriaceae</taxon>
        <taxon>Mucilaginibacter</taxon>
    </lineage>
</organism>
<dbReference type="AlphaFoldDB" id="A0A926NU18"/>
<feature type="signal peptide" evidence="1">
    <location>
        <begin position="1"/>
        <end position="20"/>
    </location>
</feature>
<dbReference type="EMBL" id="JACWMX010000010">
    <property type="protein sequence ID" value="MBD1395268.1"/>
    <property type="molecule type" value="Genomic_DNA"/>
</dbReference>
<reference evidence="2" key="1">
    <citation type="submission" date="2020-09" db="EMBL/GenBank/DDBJ databases">
        <title>Novel species of Mucilaginibacter isolated from a glacier on the Tibetan Plateau.</title>
        <authorList>
            <person name="Liu Q."/>
            <person name="Xin Y.-H."/>
        </authorList>
    </citation>
    <scope>NUCLEOTIDE SEQUENCE</scope>
    <source>
        <strain evidence="2">ZB1P21</strain>
    </source>
</reference>
<evidence type="ECO:0008006" key="4">
    <source>
        <dbReference type="Google" id="ProtNLM"/>
    </source>
</evidence>
<gene>
    <name evidence="2" type="ORF">IDJ76_19345</name>
</gene>
<dbReference type="PROSITE" id="PS51257">
    <property type="entry name" value="PROKAR_LIPOPROTEIN"/>
    <property type="match status" value="1"/>
</dbReference>
<sequence length="245" mass="25687">MKRSLLKISFALLIASTVMVSCKKDITTVSSTSEVSFALSGDNPVSPISATPNSGGIVLASTATTAAAGSIKWTSGIANITQFKLEAKKNGKQVEIISKNLSNVDLFALTPTAIATKIDTGTYKEIEVRVILTKSATADIPITLKGTFTSAGGATVPVEFDFNDDAIFKAEATNVTVTANTSVIAKLNLHMNLVLSNVAAAELDKATRTNGTIVISSSSNQALYLKALITIVKAVESKGFEIRKK</sequence>
<evidence type="ECO:0000313" key="2">
    <source>
        <dbReference type="EMBL" id="MBD1395268.1"/>
    </source>
</evidence>
<dbReference type="Proteomes" id="UP000619078">
    <property type="component" value="Unassembled WGS sequence"/>
</dbReference>
<evidence type="ECO:0000256" key="1">
    <source>
        <dbReference type="SAM" id="SignalP"/>
    </source>
</evidence>
<keyword evidence="3" id="KW-1185">Reference proteome</keyword>
<protein>
    <recommendedName>
        <fullName evidence="4">DUF4382 domain-containing protein</fullName>
    </recommendedName>
</protein>
<name>A0A926NU18_9SPHI</name>
<accession>A0A926NU18</accession>
<comment type="caution">
    <text evidence="2">The sequence shown here is derived from an EMBL/GenBank/DDBJ whole genome shotgun (WGS) entry which is preliminary data.</text>
</comment>
<dbReference type="RefSeq" id="WP_191165722.1">
    <property type="nucleotide sequence ID" value="NZ_JACWMX010000010.1"/>
</dbReference>
<keyword evidence="1" id="KW-0732">Signal</keyword>
<evidence type="ECO:0000313" key="3">
    <source>
        <dbReference type="Proteomes" id="UP000619078"/>
    </source>
</evidence>
<proteinExistence type="predicted"/>